<organism evidence="7 8">
    <name type="scientific">Polaromonas jejuensis</name>
    <dbReference type="NCBI Taxonomy" id="457502"/>
    <lineage>
        <taxon>Bacteria</taxon>
        <taxon>Pseudomonadati</taxon>
        <taxon>Pseudomonadota</taxon>
        <taxon>Betaproteobacteria</taxon>
        <taxon>Burkholderiales</taxon>
        <taxon>Comamonadaceae</taxon>
        <taxon>Polaromonas</taxon>
    </lineage>
</organism>
<evidence type="ECO:0000313" key="8">
    <source>
        <dbReference type="Proteomes" id="UP001596084"/>
    </source>
</evidence>
<evidence type="ECO:0000256" key="2">
    <source>
        <dbReference type="ARBA" id="ARBA00022448"/>
    </source>
</evidence>
<reference evidence="8" key="1">
    <citation type="journal article" date="2019" name="Int. J. Syst. Evol. Microbiol.">
        <title>The Global Catalogue of Microorganisms (GCM) 10K type strain sequencing project: providing services to taxonomists for standard genome sequencing and annotation.</title>
        <authorList>
            <consortium name="The Broad Institute Genomics Platform"/>
            <consortium name="The Broad Institute Genome Sequencing Center for Infectious Disease"/>
            <person name="Wu L."/>
            <person name="Ma J."/>
        </authorList>
    </citation>
    <scope>NUCLEOTIDE SEQUENCE [LARGE SCALE GENOMIC DNA]</scope>
    <source>
        <strain evidence="8">CGMCC 4.7277</strain>
    </source>
</reference>
<dbReference type="RefSeq" id="WP_068832649.1">
    <property type="nucleotide sequence ID" value="NZ_JBHSMX010000065.1"/>
</dbReference>
<evidence type="ECO:0000256" key="1">
    <source>
        <dbReference type="ARBA" id="ARBA00010333"/>
    </source>
</evidence>
<protein>
    <submittedName>
        <fullName evidence="7">Amino acid ABC transporter substrate-binding protein</fullName>
    </submittedName>
</protein>
<dbReference type="SUPFAM" id="SSF53850">
    <property type="entry name" value="Periplasmic binding protein-like II"/>
    <property type="match status" value="1"/>
</dbReference>
<gene>
    <name evidence="7" type="ORF">ACFPP7_21815</name>
</gene>
<dbReference type="PROSITE" id="PS01039">
    <property type="entry name" value="SBP_BACTERIAL_3"/>
    <property type="match status" value="1"/>
</dbReference>
<evidence type="ECO:0000256" key="4">
    <source>
        <dbReference type="RuleBase" id="RU003744"/>
    </source>
</evidence>
<evidence type="ECO:0000313" key="7">
    <source>
        <dbReference type="EMBL" id="MFC5523529.1"/>
    </source>
</evidence>
<keyword evidence="3 5" id="KW-0732">Signal</keyword>
<dbReference type="PANTHER" id="PTHR30085">
    <property type="entry name" value="AMINO ACID ABC TRANSPORTER PERMEASE"/>
    <property type="match status" value="1"/>
</dbReference>
<evidence type="ECO:0000256" key="5">
    <source>
        <dbReference type="SAM" id="SignalP"/>
    </source>
</evidence>
<dbReference type="PANTHER" id="PTHR30085:SF7">
    <property type="entry name" value="AMINO-ACID ABC TRANSPORTER-BINDING PROTEIN YHDW-RELATED"/>
    <property type="match status" value="1"/>
</dbReference>
<dbReference type="Gene3D" id="3.40.190.10">
    <property type="entry name" value="Periplasmic binding protein-like II"/>
    <property type="match status" value="2"/>
</dbReference>
<dbReference type="CDD" id="cd13692">
    <property type="entry name" value="PBP2_BztA"/>
    <property type="match status" value="1"/>
</dbReference>
<keyword evidence="2" id="KW-0813">Transport</keyword>
<comment type="caution">
    <text evidence="7">The sequence shown here is derived from an EMBL/GenBank/DDBJ whole genome shotgun (WGS) entry which is preliminary data.</text>
</comment>
<name>A0ABW0QEZ1_9BURK</name>
<proteinExistence type="inferred from homology"/>
<evidence type="ECO:0000259" key="6">
    <source>
        <dbReference type="SMART" id="SM00062"/>
    </source>
</evidence>
<dbReference type="Pfam" id="PF00497">
    <property type="entry name" value="SBP_bac_3"/>
    <property type="match status" value="1"/>
</dbReference>
<dbReference type="InterPro" id="IPR001638">
    <property type="entry name" value="Solute-binding_3/MltF_N"/>
</dbReference>
<feature type="signal peptide" evidence="5">
    <location>
        <begin position="1"/>
        <end position="26"/>
    </location>
</feature>
<feature type="domain" description="Solute-binding protein family 3/N-terminal" evidence="6">
    <location>
        <begin position="38"/>
        <end position="268"/>
    </location>
</feature>
<dbReference type="InterPro" id="IPR051455">
    <property type="entry name" value="Bact_solute-bind_prot3"/>
</dbReference>
<feature type="chain" id="PRO_5045889109" evidence="5">
    <location>
        <begin position="27"/>
        <end position="344"/>
    </location>
</feature>
<dbReference type="InterPro" id="IPR018313">
    <property type="entry name" value="SBP_3_CS"/>
</dbReference>
<keyword evidence="8" id="KW-1185">Reference proteome</keyword>
<comment type="similarity">
    <text evidence="1 4">Belongs to the bacterial solute-binding protein 3 family.</text>
</comment>
<dbReference type="SMART" id="SM00062">
    <property type="entry name" value="PBPb"/>
    <property type="match status" value="1"/>
</dbReference>
<sequence>MNRFTKQGFALALAAAGLLSAAPAMAGKTLDGIKSRGQVVCGVHTGLAGFSAADSSGKWAGLDVDVCRAIAAAVLGDSEKVKYVPLTAQQRFTALQSGEIDVLSRNTTFTLTRDASLGLNDTVVTYYDGQGFIVPKKSNIKSAKQFKNQTVCVQSGTTTEKNLTDYSKGNNLNIKTVVFEKEEAATAAYFAGRCISYTTDASGLASIRNKVATTPADHVILPDLISKEPLGPMVRRGDDEWFAIVKWVIYGLIESEEYGITQANVDQLKNSSQDPVVKRILGTGEDSGKLLGLDKDWMARAIKATGNYGEIFERNVGPHSALGLPRGINNQWNKGGLMYALPIR</sequence>
<dbReference type="Proteomes" id="UP001596084">
    <property type="component" value="Unassembled WGS sequence"/>
</dbReference>
<accession>A0ABW0QEZ1</accession>
<dbReference type="EMBL" id="JBHSMX010000065">
    <property type="protein sequence ID" value="MFC5523529.1"/>
    <property type="molecule type" value="Genomic_DNA"/>
</dbReference>
<evidence type="ECO:0000256" key="3">
    <source>
        <dbReference type="ARBA" id="ARBA00022729"/>
    </source>
</evidence>